<keyword evidence="2" id="KW-1185">Reference proteome</keyword>
<organism evidence="1 2">
    <name type="scientific">Alteribacter lacisalsi</name>
    <dbReference type="NCBI Taxonomy" id="2045244"/>
    <lineage>
        <taxon>Bacteria</taxon>
        <taxon>Bacillati</taxon>
        <taxon>Bacillota</taxon>
        <taxon>Bacilli</taxon>
        <taxon>Bacillales</taxon>
        <taxon>Bacillaceae</taxon>
        <taxon>Alteribacter</taxon>
    </lineage>
</organism>
<gene>
    <name evidence="1" type="ORF">CR205_10515</name>
</gene>
<evidence type="ECO:0000313" key="2">
    <source>
        <dbReference type="Proteomes" id="UP000248066"/>
    </source>
</evidence>
<dbReference type="Proteomes" id="UP000248066">
    <property type="component" value="Unassembled WGS sequence"/>
</dbReference>
<dbReference type="AlphaFoldDB" id="A0A2W0HAU0"/>
<accession>A0A2W0HAU0</accession>
<evidence type="ECO:0000313" key="1">
    <source>
        <dbReference type="EMBL" id="PYZ98974.1"/>
    </source>
</evidence>
<comment type="caution">
    <text evidence="1">The sequence shown here is derived from an EMBL/GenBank/DDBJ whole genome shotgun (WGS) entry which is preliminary data.</text>
</comment>
<dbReference type="OrthoDB" id="2906510at2"/>
<sequence>MKKVHETAYLIKSDDDISILDKYLSVCFTGDDSYYLADVSDQPNRFIMKEAEGVVQWLDDL</sequence>
<reference evidence="1 2" key="1">
    <citation type="submission" date="2017-10" db="EMBL/GenBank/DDBJ databases">
        <title>Bacillus sp. nov., a halophilic bacterium isolated from a Yangshapao Lake.</title>
        <authorList>
            <person name="Wang H."/>
        </authorList>
    </citation>
    <scope>NUCLEOTIDE SEQUENCE [LARGE SCALE GENOMIC DNA]</scope>
    <source>
        <strain evidence="1 2">YSP-3</strain>
    </source>
</reference>
<name>A0A2W0HAU0_9BACI</name>
<proteinExistence type="predicted"/>
<protein>
    <submittedName>
        <fullName evidence="1">Uncharacterized protein</fullName>
    </submittedName>
</protein>
<dbReference type="EMBL" id="PDOF01000001">
    <property type="protein sequence ID" value="PYZ98974.1"/>
    <property type="molecule type" value="Genomic_DNA"/>
</dbReference>